<protein>
    <recommendedName>
        <fullName evidence="3">6-phosphogluconate dehydrogenase</fullName>
    </recommendedName>
</protein>
<dbReference type="EMBL" id="JBIGHY010000003">
    <property type="protein sequence ID" value="MFG6414447.1"/>
    <property type="molecule type" value="Genomic_DNA"/>
</dbReference>
<organism evidence="1 2">
    <name type="scientific">Pelomonas dachongensis</name>
    <dbReference type="NCBI Taxonomy" id="3299029"/>
    <lineage>
        <taxon>Bacteria</taxon>
        <taxon>Pseudomonadati</taxon>
        <taxon>Pseudomonadota</taxon>
        <taxon>Betaproteobacteria</taxon>
        <taxon>Burkholderiales</taxon>
        <taxon>Sphaerotilaceae</taxon>
        <taxon>Roseateles</taxon>
    </lineage>
</organism>
<reference evidence="1 2" key="1">
    <citation type="submission" date="2024-09" db="EMBL/GenBank/DDBJ databases">
        <title>Novel species of the genus Pelomonas and Roseateles isolated from streams.</title>
        <authorList>
            <person name="Lu H."/>
        </authorList>
    </citation>
    <scope>NUCLEOTIDE SEQUENCE [LARGE SCALE GENOMIC DNA]</scope>
    <source>
        <strain evidence="1 2">DC23W</strain>
    </source>
</reference>
<evidence type="ECO:0008006" key="3">
    <source>
        <dbReference type="Google" id="ProtNLM"/>
    </source>
</evidence>
<keyword evidence="2" id="KW-1185">Reference proteome</keyword>
<dbReference type="Proteomes" id="UP001606300">
    <property type="component" value="Unassembled WGS sequence"/>
</dbReference>
<proteinExistence type="predicted"/>
<accession>A0ABW7ELS1</accession>
<comment type="caution">
    <text evidence="1">The sequence shown here is derived from an EMBL/GenBank/DDBJ whole genome shotgun (WGS) entry which is preliminary data.</text>
</comment>
<evidence type="ECO:0000313" key="2">
    <source>
        <dbReference type="Proteomes" id="UP001606300"/>
    </source>
</evidence>
<evidence type="ECO:0000313" key="1">
    <source>
        <dbReference type="EMBL" id="MFG6414447.1"/>
    </source>
</evidence>
<name>A0ABW7ELS1_9BURK</name>
<dbReference type="RefSeq" id="WP_394470521.1">
    <property type="nucleotide sequence ID" value="NZ_JBIGHY010000003.1"/>
</dbReference>
<gene>
    <name evidence="1" type="ORF">ACG02S_11120</name>
</gene>
<sequence length="141" mass="15445">MRLKIALSVVALLLLIAAWFAFAWHWSYAEGERAGWVQKFSRKGWICKTWEGEQALVSLPGSATVEKFYFTVHDEATAQAINKVMGKRVNLHYEQKVGLPSACFGETRHFVTGVTVVDEISLSPGVTVPVPVAPPASAASQ</sequence>